<feature type="domain" description="Aminopeptidase N-like N-terminal" evidence="16">
    <location>
        <begin position="132"/>
        <end position="215"/>
    </location>
</feature>
<keyword evidence="9 17" id="KW-0378">Hydrolase</keyword>
<dbReference type="KEGG" id="hyf:DTO96_100971"/>
<sequence>MRTYRLQLSPYEKAITGFFTTVERLIERHFVSTNHLLSDYTPYPFHIHTTELVFDLSPERTTVTSWLDFERKTGAQAMVLDGEHIELIAVSLDEVALIADVDYTVNATQLTLHTLPESGVLSIITACTPSTNTSLSGLFTTGAHLMTQCEAEGFRRMTYFPDRPDVLSTYTVTLLADKAQFPVLLSNGNLVEAREVDNGGHMTIWNDPFPKPSYLFALVAGQLASLEETIEHDGQSKLLQVYVEAHDVPKAQFAMDSLKASIHWDKKRYNLPLDLERFMIVATSDFNMGAMENKGLNIFNTKFVLAHPDTATDVDFENVEAVVGHEYFHNWTGNRVTCRDWFQLSLKEGLTVYRDQEFSSDQLAEGLSEKAAASARAVKRIDDVSNLRTAQFAEDAGPMAHPIRPVAYEEINNFYTMTVYEKGAEVVRMYETLLGRDGFRKGMDLYFERHDGTAVTCDDFRAAMADANAVDLTQFGRWYEQAGTPTVSVNGTYDAAARTYTLSLTQNNPAVGIELQQASLLKLPLHIPLNIGLLASSNCGSIQVGDDLPLYLAGQTDAATGTLPLSFTEASQTFVLTDIPCAPVPSLNRQFSAPVLIHFNYSDDDLNFLLQHDNDAFNRWDAAQQVYTRCILNNMRNPDAAVFSPTQLNTLGELLHNDDLSPAYRAQLFTLPSHAFLAQLISRVQALDPQALHAARQRANDALATHFESAWQLLYSQLNNNQAYVYTGAAAGQRALKNLALHQLATANDDTAVLVQNQYNTTDNMTDRIAALSIAVNHFPAAATTMLADFYQRYANEALVIDKWFAVQAANSHVSHNAIAQTLNDLLKHPAFIKPNPNRLRALIFTFCNANPHHFHQTNGAGYDFWAKHVLDIDQKNPQVSSRLARSMEHWRDYAEPHRSLMQAALKKVAENQTLSQDVREIIGKALG</sequence>
<protein>
    <recommendedName>
        <fullName evidence="5 12">Aminopeptidase N</fullName>
        <ecNumber evidence="4 12">3.4.11.2</ecNumber>
    </recommendedName>
</protein>
<reference evidence="18" key="1">
    <citation type="submission" date="2018-07" db="EMBL/GenBank/DDBJ databases">
        <authorList>
            <person name="Kim H."/>
        </authorList>
    </citation>
    <scope>NUCLEOTIDE SEQUENCE [LARGE SCALE GENOMIC DNA]</scope>
    <source>
        <strain evidence="18">F02</strain>
    </source>
</reference>
<dbReference type="InterPro" id="IPR045357">
    <property type="entry name" value="Aminopeptidase_N-like_N"/>
</dbReference>
<evidence type="ECO:0000256" key="9">
    <source>
        <dbReference type="ARBA" id="ARBA00022801"/>
    </source>
</evidence>
<feature type="domain" description="Peptidase M1 membrane alanine aminopeptidase" evidence="13">
    <location>
        <begin position="253"/>
        <end position="475"/>
    </location>
</feature>
<gene>
    <name evidence="17" type="primary">pepN_2</name>
    <name evidence="17" type="ORF">DTO96_100971</name>
</gene>
<dbReference type="GO" id="GO:0008270">
    <property type="term" value="F:zinc ion binding"/>
    <property type="evidence" value="ECO:0007669"/>
    <property type="project" value="InterPro"/>
</dbReference>
<dbReference type="NCBIfam" id="TIGR02414">
    <property type="entry name" value="pepN_proteo"/>
    <property type="match status" value="1"/>
</dbReference>
<name>A0A345DA57_9BURK</name>
<evidence type="ECO:0000256" key="7">
    <source>
        <dbReference type="ARBA" id="ARBA00022670"/>
    </source>
</evidence>
<evidence type="ECO:0000256" key="12">
    <source>
        <dbReference type="NCBIfam" id="TIGR02414"/>
    </source>
</evidence>
<evidence type="ECO:0000256" key="8">
    <source>
        <dbReference type="ARBA" id="ARBA00022723"/>
    </source>
</evidence>
<evidence type="ECO:0000256" key="1">
    <source>
        <dbReference type="ARBA" id="ARBA00000098"/>
    </source>
</evidence>
<dbReference type="Gene3D" id="1.10.390.10">
    <property type="entry name" value="Neutral Protease Domain 2"/>
    <property type="match status" value="1"/>
</dbReference>
<evidence type="ECO:0000259" key="14">
    <source>
        <dbReference type="Pfam" id="PF11940"/>
    </source>
</evidence>
<dbReference type="InterPro" id="IPR037144">
    <property type="entry name" value="Peptidase_M1_pepN_C_sf"/>
</dbReference>
<dbReference type="InterPro" id="IPR001930">
    <property type="entry name" value="Peptidase_M1"/>
</dbReference>
<dbReference type="SUPFAM" id="SSF55486">
    <property type="entry name" value="Metalloproteases ('zincins'), catalytic domain"/>
    <property type="match status" value="1"/>
</dbReference>
<dbReference type="PANTHER" id="PTHR46322:SF1">
    <property type="entry name" value="PUROMYCIN-SENSITIVE AMINOPEPTIDASE"/>
    <property type="match status" value="1"/>
</dbReference>
<feature type="domain" description="Peptidase M1 alanyl aminopeptidase Ig-like fold" evidence="14">
    <location>
        <begin position="483"/>
        <end position="598"/>
    </location>
</feature>
<dbReference type="PANTHER" id="PTHR46322">
    <property type="entry name" value="PUROMYCIN-SENSITIVE AMINOPEPTIDASE"/>
    <property type="match status" value="1"/>
</dbReference>
<dbReference type="InterPro" id="IPR027268">
    <property type="entry name" value="Peptidase_M4/M1_CTD_sf"/>
</dbReference>
<dbReference type="Gene3D" id="3.30.2010.30">
    <property type="match status" value="1"/>
</dbReference>
<dbReference type="CDD" id="cd09600">
    <property type="entry name" value="M1_APN"/>
    <property type="match status" value="1"/>
</dbReference>
<evidence type="ECO:0000256" key="10">
    <source>
        <dbReference type="ARBA" id="ARBA00022833"/>
    </source>
</evidence>
<dbReference type="InterPro" id="IPR035414">
    <property type="entry name" value="Peptidase_M1_pepN_Ig-like"/>
</dbReference>
<evidence type="ECO:0000313" key="17">
    <source>
        <dbReference type="EMBL" id="AXF85245.1"/>
    </source>
</evidence>
<keyword evidence="10" id="KW-0862">Zinc</keyword>
<keyword evidence="18" id="KW-1185">Reference proteome</keyword>
<evidence type="ECO:0000259" key="16">
    <source>
        <dbReference type="Pfam" id="PF17900"/>
    </source>
</evidence>
<feature type="domain" description="Peptidase M1 alanyl aminopeptidase C-terminal" evidence="15">
    <location>
        <begin position="603"/>
        <end position="927"/>
    </location>
</feature>
<organism evidence="17 18">
    <name type="scientific">Ephemeroptericola cinctiostellae</name>
    <dbReference type="NCBI Taxonomy" id="2268024"/>
    <lineage>
        <taxon>Bacteria</taxon>
        <taxon>Pseudomonadati</taxon>
        <taxon>Pseudomonadota</taxon>
        <taxon>Betaproteobacteria</taxon>
        <taxon>Burkholderiales</taxon>
        <taxon>Burkholderiaceae</taxon>
        <taxon>Ephemeroptericola</taxon>
    </lineage>
</organism>
<dbReference type="Gene3D" id="2.60.40.1730">
    <property type="entry name" value="tricorn interacting facor f3 domain"/>
    <property type="match status" value="1"/>
</dbReference>
<keyword evidence="7" id="KW-0645">Protease</keyword>
<evidence type="ECO:0000256" key="11">
    <source>
        <dbReference type="ARBA" id="ARBA00023049"/>
    </source>
</evidence>
<dbReference type="GO" id="GO:0008237">
    <property type="term" value="F:metallopeptidase activity"/>
    <property type="evidence" value="ECO:0007669"/>
    <property type="project" value="UniProtKB-UniRule"/>
</dbReference>
<dbReference type="Pfam" id="PF17432">
    <property type="entry name" value="DUF3458_C"/>
    <property type="match status" value="1"/>
</dbReference>
<evidence type="ECO:0000259" key="13">
    <source>
        <dbReference type="Pfam" id="PF01433"/>
    </source>
</evidence>
<proteinExistence type="inferred from homology"/>
<evidence type="ECO:0000256" key="4">
    <source>
        <dbReference type="ARBA" id="ARBA00012564"/>
    </source>
</evidence>
<dbReference type="Pfam" id="PF17900">
    <property type="entry name" value="Peptidase_M1_N"/>
    <property type="match status" value="1"/>
</dbReference>
<dbReference type="InterPro" id="IPR024601">
    <property type="entry name" value="Peptidase_M1_pepN_C"/>
</dbReference>
<evidence type="ECO:0000256" key="5">
    <source>
        <dbReference type="ARBA" id="ARBA00015611"/>
    </source>
</evidence>
<dbReference type="EC" id="3.4.11.2" evidence="4 12"/>
<dbReference type="GO" id="GO:0016285">
    <property type="term" value="F:alanyl aminopeptidase activity"/>
    <property type="evidence" value="ECO:0007669"/>
    <property type="project" value="UniProtKB-EC"/>
</dbReference>
<dbReference type="InterPro" id="IPR038438">
    <property type="entry name" value="PepN_Ig-like_sf"/>
</dbReference>
<dbReference type="FunFam" id="1.10.390.10:FF:000002">
    <property type="entry name" value="Aminopeptidase N"/>
    <property type="match status" value="1"/>
</dbReference>
<dbReference type="Pfam" id="PF11940">
    <property type="entry name" value="DUF3458"/>
    <property type="match status" value="1"/>
</dbReference>
<dbReference type="EMBL" id="CP031124">
    <property type="protein sequence ID" value="AXF85245.1"/>
    <property type="molecule type" value="Genomic_DNA"/>
</dbReference>
<dbReference type="InterPro" id="IPR042097">
    <property type="entry name" value="Aminopeptidase_N-like_N_sf"/>
</dbReference>
<dbReference type="Pfam" id="PF01433">
    <property type="entry name" value="Peptidase_M1"/>
    <property type="match status" value="1"/>
</dbReference>
<dbReference type="Gene3D" id="2.60.40.1840">
    <property type="match status" value="1"/>
</dbReference>
<dbReference type="GO" id="GO:0006508">
    <property type="term" value="P:proteolysis"/>
    <property type="evidence" value="ECO:0007669"/>
    <property type="project" value="UniProtKB-UniRule"/>
</dbReference>
<comment type="similarity">
    <text evidence="3">Belongs to the peptidase M1 family.</text>
</comment>
<comment type="cofactor">
    <cofactor evidence="2">
        <name>Zn(2+)</name>
        <dbReference type="ChEBI" id="CHEBI:29105"/>
    </cofactor>
</comment>
<keyword evidence="8" id="KW-0479">Metal-binding</keyword>
<dbReference type="Gene3D" id="1.25.50.10">
    <property type="entry name" value="Peptidase M1, alanyl aminopeptidase, C-terminal domain"/>
    <property type="match status" value="1"/>
</dbReference>
<dbReference type="OrthoDB" id="100605at2"/>
<dbReference type="InterPro" id="IPR012779">
    <property type="entry name" value="Peptidase_M1_pepN"/>
</dbReference>
<dbReference type="AlphaFoldDB" id="A0A345DA57"/>
<evidence type="ECO:0000256" key="3">
    <source>
        <dbReference type="ARBA" id="ARBA00010136"/>
    </source>
</evidence>
<evidence type="ECO:0000259" key="15">
    <source>
        <dbReference type="Pfam" id="PF17432"/>
    </source>
</evidence>
<evidence type="ECO:0000256" key="2">
    <source>
        <dbReference type="ARBA" id="ARBA00001947"/>
    </source>
</evidence>
<dbReference type="SUPFAM" id="SSF63737">
    <property type="entry name" value="Leukotriene A4 hydrolase N-terminal domain"/>
    <property type="match status" value="1"/>
</dbReference>
<dbReference type="InterPro" id="IPR014782">
    <property type="entry name" value="Peptidase_M1_dom"/>
</dbReference>
<dbReference type="PRINTS" id="PR00756">
    <property type="entry name" value="ALADIPTASE"/>
</dbReference>
<keyword evidence="11" id="KW-0482">Metalloprotease</keyword>
<keyword evidence="6 17" id="KW-0031">Aminopeptidase</keyword>
<evidence type="ECO:0000313" key="18">
    <source>
        <dbReference type="Proteomes" id="UP000252182"/>
    </source>
</evidence>
<evidence type="ECO:0000256" key="6">
    <source>
        <dbReference type="ARBA" id="ARBA00022438"/>
    </source>
</evidence>
<comment type="catalytic activity">
    <reaction evidence="1">
        <text>Release of an N-terminal amino acid, Xaa-|-Yaa- from a peptide, amide or arylamide. Xaa is preferably Ala, but may be most amino acids including Pro (slow action). When a terminal hydrophobic residue is followed by a prolyl residue, the two may be released as an intact Xaa-Pro dipeptide.</text>
        <dbReference type="EC" id="3.4.11.2"/>
    </reaction>
</comment>
<accession>A0A345DA57</accession>
<dbReference type="FunFam" id="3.30.2010.30:FF:000002">
    <property type="entry name" value="Putative aminopeptidase N"/>
    <property type="match status" value="1"/>
</dbReference>
<dbReference type="Proteomes" id="UP000252182">
    <property type="component" value="Chromosome"/>
</dbReference>